<proteinExistence type="predicted"/>
<evidence type="ECO:0000313" key="2">
    <source>
        <dbReference type="EMBL" id="PCH42000.1"/>
    </source>
</evidence>
<organism evidence="2 3">
    <name type="scientific">Wolfiporia cocos (strain MD-104)</name>
    <name type="common">Brown rot fungus</name>
    <dbReference type="NCBI Taxonomy" id="742152"/>
    <lineage>
        <taxon>Eukaryota</taxon>
        <taxon>Fungi</taxon>
        <taxon>Dikarya</taxon>
        <taxon>Basidiomycota</taxon>
        <taxon>Agaricomycotina</taxon>
        <taxon>Agaricomycetes</taxon>
        <taxon>Polyporales</taxon>
        <taxon>Phaeolaceae</taxon>
        <taxon>Wolfiporia</taxon>
    </lineage>
</organism>
<accession>A0A2H3JII0</accession>
<evidence type="ECO:0000313" key="3">
    <source>
        <dbReference type="Proteomes" id="UP000218811"/>
    </source>
</evidence>
<feature type="region of interest" description="Disordered" evidence="1">
    <location>
        <begin position="77"/>
        <end position="148"/>
    </location>
</feature>
<reference evidence="2 3" key="1">
    <citation type="journal article" date="2012" name="Science">
        <title>The Paleozoic origin of enzymatic lignin decomposition reconstructed from 31 fungal genomes.</title>
        <authorList>
            <person name="Floudas D."/>
            <person name="Binder M."/>
            <person name="Riley R."/>
            <person name="Barry K."/>
            <person name="Blanchette R.A."/>
            <person name="Henrissat B."/>
            <person name="Martinez A.T."/>
            <person name="Otillar R."/>
            <person name="Spatafora J.W."/>
            <person name="Yadav J.S."/>
            <person name="Aerts A."/>
            <person name="Benoit I."/>
            <person name="Boyd A."/>
            <person name="Carlson A."/>
            <person name="Copeland A."/>
            <person name="Coutinho P.M."/>
            <person name="de Vries R.P."/>
            <person name="Ferreira P."/>
            <person name="Findley K."/>
            <person name="Foster B."/>
            <person name="Gaskell J."/>
            <person name="Glotzer D."/>
            <person name="Gorecki P."/>
            <person name="Heitman J."/>
            <person name="Hesse C."/>
            <person name="Hori C."/>
            <person name="Igarashi K."/>
            <person name="Jurgens J.A."/>
            <person name="Kallen N."/>
            <person name="Kersten P."/>
            <person name="Kohler A."/>
            <person name="Kuees U."/>
            <person name="Kumar T.K.A."/>
            <person name="Kuo A."/>
            <person name="LaButti K."/>
            <person name="Larrondo L.F."/>
            <person name="Lindquist E."/>
            <person name="Ling A."/>
            <person name="Lombard V."/>
            <person name="Lucas S."/>
            <person name="Lundell T."/>
            <person name="Martin R."/>
            <person name="McLaughlin D.J."/>
            <person name="Morgenstern I."/>
            <person name="Morin E."/>
            <person name="Murat C."/>
            <person name="Nagy L.G."/>
            <person name="Nolan M."/>
            <person name="Ohm R.A."/>
            <person name="Patyshakuliyeva A."/>
            <person name="Rokas A."/>
            <person name="Ruiz-Duenas F.J."/>
            <person name="Sabat G."/>
            <person name="Salamov A."/>
            <person name="Samejima M."/>
            <person name="Schmutz J."/>
            <person name="Slot J.C."/>
            <person name="St John F."/>
            <person name="Stenlid J."/>
            <person name="Sun H."/>
            <person name="Sun S."/>
            <person name="Syed K."/>
            <person name="Tsang A."/>
            <person name="Wiebenga A."/>
            <person name="Young D."/>
            <person name="Pisabarro A."/>
            <person name="Eastwood D.C."/>
            <person name="Martin F."/>
            <person name="Cullen D."/>
            <person name="Grigoriev I.V."/>
            <person name="Hibbett D.S."/>
        </authorList>
    </citation>
    <scope>NUCLEOTIDE SEQUENCE [LARGE SCALE GENOMIC DNA]</scope>
    <source>
        <strain evidence="2 3">MD-104</strain>
    </source>
</reference>
<name>A0A2H3JII0_WOLCO</name>
<dbReference type="Proteomes" id="UP000218811">
    <property type="component" value="Unassembled WGS sequence"/>
</dbReference>
<evidence type="ECO:0000256" key="1">
    <source>
        <dbReference type="SAM" id="MobiDB-lite"/>
    </source>
</evidence>
<protein>
    <submittedName>
        <fullName evidence="2">Uncharacterized protein</fullName>
    </submittedName>
</protein>
<feature type="compositionally biased region" description="Polar residues" evidence="1">
    <location>
        <begin position="115"/>
        <end position="133"/>
    </location>
</feature>
<dbReference type="EMBL" id="KB468124">
    <property type="protein sequence ID" value="PCH42000.1"/>
    <property type="molecule type" value="Genomic_DNA"/>
</dbReference>
<sequence length="148" mass="15237">MHKAKARGDGRVRHVRVSGIFVFVPRCHGADRAGRTDVTCGLGASDPAVPSSALHGTPDVCCSGHGHAHRLLAAASGLRPQVSGPRPQGREARPSDISAPRGAARRPLGDGLTGLTASDITRTLRDNSQSAGISSPAPCPTARGRDRA</sequence>
<gene>
    <name evidence="2" type="ORF">WOLCODRAFT_137644</name>
</gene>
<dbReference type="AlphaFoldDB" id="A0A2H3JII0"/>
<keyword evidence="3" id="KW-1185">Reference proteome</keyword>